<dbReference type="Pfam" id="PF06965">
    <property type="entry name" value="Na_H_antiport_1"/>
    <property type="match status" value="1"/>
</dbReference>
<evidence type="ECO:0000256" key="9">
    <source>
        <dbReference type="ARBA" id="ARBA00023136"/>
    </source>
</evidence>
<comment type="subcellular location">
    <subcellularLocation>
        <location evidence="1">Cell inner membrane</location>
        <topology evidence="1">Multi-pass membrane protein</topology>
    </subcellularLocation>
    <subcellularLocation>
        <location evidence="11">Cell membrane</location>
        <topology evidence="11">Multi-pass membrane protein</topology>
    </subcellularLocation>
</comment>
<dbReference type="HAMAP" id="MF_01844">
    <property type="entry name" value="NhaA"/>
    <property type="match status" value="1"/>
</dbReference>
<accession>A0ABV8LGE9</accession>
<comment type="function">
    <text evidence="11">Na(+)/H(+) antiporter that extrudes sodium in exchange for external protons.</text>
</comment>
<dbReference type="EMBL" id="JBHSAY010000003">
    <property type="protein sequence ID" value="MFC4129576.1"/>
    <property type="molecule type" value="Genomic_DNA"/>
</dbReference>
<gene>
    <name evidence="11 12" type="primary">nhaA</name>
    <name evidence="12" type="ORF">ACFOZ4_03050</name>
</gene>
<feature type="transmembrane region" description="Helical" evidence="11">
    <location>
        <begin position="346"/>
        <end position="367"/>
    </location>
</feature>
<keyword evidence="13" id="KW-1185">Reference proteome</keyword>
<keyword evidence="4 11" id="KW-1003">Cell membrane</keyword>
<evidence type="ECO:0000256" key="7">
    <source>
        <dbReference type="ARBA" id="ARBA00023053"/>
    </source>
</evidence>
<feature type="transmembrane region" description="Helical" evidence="11">
    <location>
        <begin position="305"/>
        <end position="326"/>
    </location>
</feature>
<comment type="similarity">
    <text evidence="11">Belongs to the NhaA Na(+)/H(+) (TC 2.A.33) antiporter family.</text>
</comment>
<dbReference type="InterPro" id="IPR023171">
    <property type="entry name" value="Na/H_antiporter_dom_sf"/>
</dbReference>
<evidence type="ECO:0000313" key="12">
    <source>
        <dbReference type="EMBL" id="MFC4129576.1"/>
    </source>
</evidence>
<feature type="transmembrane region" description="Helical" evidence="11">
    <location>
        <begin position="34"/>
        <end position="52"/>
    </location>
</feature>
<dbReference type="InterPro" id="IPR004670">
    <property type="entry name" value="NhaA"/>
</dbReference>
<evidence type="ECO:0000256" key="8">
    <source>
        <dbReference type="ARBA" id="ARBA00023065"/>
    </source>
</evidence>
<keyword evidence="2 11" id="KW-0813">Transport</keyword>
<evidence type="ECO:0000256" key="1">
    <source>
        <dbReference type="ARBA" id="ARBA00004429"/>
    </source>
</evidence>
<comment type="catalytic activity">
    <reaction evidence="11">
        <text>Na(+)(in) + 2 H(+)(out) = Na(+)(out) + 2 H(+)(in)</text>
        <dbReference type="Rhea" id="RHEA:29251"/>
        <dbReference type="ChEBI" id="CHEBI:15378"/>
        <dbReference type="ChEBI" id="CHEBI:29101"/>
    </reaction>
</comment>
<keyword evidence="8 11" id="KW-0406">Ion transport</keyword>
<keyword evidence="5 11" id="KW-0812">Transmembrane</keyword>
<feature type="transmembrane region" description="Helical" evidence="11">
    <location>
        <begin position="271"/>
        <end position="293"/>
    </location>
</feature>
<dbReference type="NCBIfam" id="TIGR00773">
    <property type="entry name" value="NhaA"/>
    <property type="match status" value="1"/>
</dbReference>
<feature type="transmembrane region" description="Helical" evidence="11">
    <location>
        <begin position="141"/>
        <end position="163"/>
    </location>
</feature>
<protein>
    <recommendedName>
        <fullName evidence="11">Na(+)/H(+) antiporter NhaA</fullName>
    </recommendedName>
    <alternativeName>
        <fullName evidence="11">Sodium/proton antiporter NhaA</fullName>
    </alternativeName>
</protein>
<evidence type="ECO:0000256" key="2">
    <source>
        <dbReference type="ARBA" id="ARBA00022448"/>
    </source>
</evidence>
<keyword evidence="3 11" id="KW-0050">Antiport</keyword>
<evidence type="ECO:0000256" key="6">
    <source>
        <dbReference type="ARBA" id="ARBA00022989"/>
    </source>
</evidence>
<evidence type="ECO:0000313" key="13">
    <source>
        <dbReference type="Proteomes" id="UP001595816"/>
    </source>
</evidence>
<evidence type="ECO:0000256" key="5">
    <source>
        <dbReference type="ARBA" id="ARBA00022692"/>
    </source>
</evidence>
<dbReference type="PANTHER" id="PTHR30341">
    <property type="entry name" value="SODIUM ION/PROTON ANTIPORTER NHAA-RELATED"/>
    <property type="match status" value="1"/>
</dbReference>
<dbReference type="Gene3D" id="1.20.1530.10">
    <property type="entry name" value="Na+/H+ antiporter like domain"/>
    <property type="match status" value="1"/>
</dbReference>
<keyword evidence="7 11" id="KW-0915">Sodium</keyword>
<feature type="transmembrane region" description="Helical" evidence="11">
    <location>
        <begin position="224"/>
        <end position="251"/>
    </location>
</feature>
<evidence type="ECO:0000256" key="10">
    <source>
        <dbReference type="ARBA" id="ARBA00023201"/>
    </source>
</evidence>
<keyword evidence="10 11" id="KW-0739">Sodium transport</keyword>
<keyword evidence="9 11" id="KW-0472">Membrane</keyword>
<feature type="transmembrane region" description="Helical" evidence="11">
    <location>
        <begin position="72"/>
        <end position="92"/>
    </location>
</feature>
<evidence type="ECO:0000256" key="3">
    <source>
        <dbReference type="ARBA" id="ARBA00022449"/>
    </source>
</evidence>
<proteinExistence type="inferred from homology"/>
<dbReference type="Proteomes" id="UP001595816">
    <property type="component" value="Unassembled WGS sequence"/>
</dbReference>
<organism evidence="12 13">
    <name type="scientific">Hamadaea flava</name>
    <dbReference type="NCBI Taxonomy" id="1742688"/>
    <lineage>
        <taxon>Bacteria</taxon>
        <taxon>Bacillati</taxon>
        <taxon>Actinomycetota</taxon>
        <taxon>Actinomycetes</taxon>
        <taxon>Micromonosporales</taxon>
        <taxon>Micromonosporaceae</taxon>
        <taxon>Hamadaea</taxon>
    </lineage>
</organism>
<evidence type="ECO:0000256" key="11">
    <source>
        <dbReference type="HAMAP-Rule" id="MF_01844"/>
    </source>
</evidence>
<comment type="caution">
    <text evidence="12">The sequence shown here is derived from an EMBL/GenBank/DDBJ whole genome shotgun (WGS) entry which is preliminary data.</text>
</comment>
<name>A0ABV8LGE9_9ACTN</name>
<evidence type="ECO:0000256" key="4">
    <source>
        <dbReference type="ARBA" id="ARBA00022475"/>
    </source>
</evidence>
<reference evidence="13" key="1">
    <citation type="journal article" date="2019" name="Int. J. Syst. Evol. Microbiol.">
        <title>The Global Catalogue of Microorganisms (GCM) 10K type strain sequencing project: providing services to taxonomists for standard genome sequencing and annotation.</title>
        <authorList>
            <consortium name="The Broad Institute Genomics Platform"/>
            <consortium name="The Broad Institute Genome Sequencing Center for Infectious Disease"/>
            <person name="Wu L."/>
            <person name="Ma J."/>
        </authorList>
    </citation>
    <scope>NUCLEOTIDE SEQUENCE [LARGE SCALE GENOMIC DNA]</scope>
    <source>
        <strain evidence="13">CGMCC 4.7289</strain>
    </source>
</reference>
<dbReference type="RefSeq" id="WP_382188574.1">
    <property type="nucleotide sequence ID" value="NZ_JBHSAY010000003.1"/>
</dbReference>
<feature type="transmembrane region" description="Helical" evidence="11">
    <location>
        <begin position="379"/>
        <end position="396"/>
    </location>
</feature>
<sequence length="406" mass="42003">MTSQRRLRRRTARRGQAAFAEVARFLRTEQIGGLILLGAATIALIVANSPAADAYEQLSETVVGPASLHLNLSLATWAKDGLLTIFFVVAGLELKRELVVGELRDVRRAMLPIFAALGGMIVPAGVALLVAIGAPGGTDGWAVPTATDIAFALAVLAIAGSGLPSSLRVFLLSLAIVDDLGAILLIAAIFTATLNVLALIGAVGAIAAYAALQQMRFRGWWLYLPLGVTAWVLLHASGVHATLAGVALGLATRVKGDPGEREAPATWLEHTLQPISAGICVPVFAFFAAGIPIKGGTLSGIFSDRVALGVFLGLLVGKLVGVLSGAALSTRLRLAELPTGLRWRDLAAVAALTGCGFTVSLLIAELAFPAGDQQNRIKMAVLAGSLVAALLGAAGLRRRIRSQAEG</sequence>
<feature type="transmembrane region" description="Helical" evidence="11">
    <location>
        <begin position="113"/>
        <end position="135"/>
    </location>
</feature>
<dbReference type="PANTHER" id="PTHR30341:SF0">
    <property type="entry name" value="NA(+)_H(+) ANTIPORTER NHAA"/>
    <property type="match status" value="1"/>
</dbReference>
<keyword evidence="6 11" id="KW-1133">Transmembrane helix</keyword>